<feature type="region of interest" description="Disordered" evidence="1">
    <location>
        <begin position="1"/>
        <end position="23"/>
    </location>
</feature>
<keyword evidence="3" id="KW-1185">Reference proteome</keyword>
<gene>
    <name evidence="2" type="ORF">O181_011204</name>
</gene>
<dbReference type="EMBL" id="AVOT02002778">
    <property type="protein sequence ID" value="MBW0471489.1"/>
    <property type="molecule type" value="Genomic_DNA"/>
</dbReference>
<feature type="region of interest" description="Disordered" evidence="1">
    <location>
        <begin position="383"/>
        <end position="427"/>
    </location>
</feature>
<feature type="compositionally biased region" description="Basic and acidic residues" evidence="1">
    <location>
        <begin position="405"/>
        <end position="415"/>
    </location>
</feature>
<accession>A0A9Q3GLM2</accession>
<evidence type="ECO:0000256" key="1">
    <source>
        <dbReference type="SAM" id="MobiDB-lite"/>
    </source>
</evidence>
<dbReference type="Proteomes" id="UP000765509">
    <property type="component" value="Unassembled WGS sequence"/>
</dbReference>
<proteinExistence type="predicted"/>
<comment type="caution">
    <text evidence="2">The sequence shown here is derived from an EMBL/GenBank/DDBJ whole genome shotgun (WGS) entry which is preliminary data.</text>
</comment>
<evidence type="ECO:0000313" key="3">
    <source>
        <dbReference type="Proteomes" id="UP000765509"/>
    </source>
</evidence>
<feature type="region of interest" description="Disordered" evidence="1">
    <location>
        <begin position="71"/>
        <end position="129"/>
    </location>
</feature>
<name>A0A9Q3GLM2_9BASI</name>
<protein>
    <submittedName>
        <fullName evidence="2">Uncharacterized protein</fullName>
    </submittedName>
</protein>
<organism evidence="2 3">
    <name type="scientific">Austropuccinia psidii MF-1</name>
    <dbReference type="NCBI Taxonomy" id="1389203"/>
    <lineage>
        <taxon>Eukaryota</taxon>
        <taxon>Fungi</taxon>
        <taxon>Dikarya</taxon>
        <taxon>Basidiomycota</taxon>
        <taxon>Pucciniomycotina</taxon>
        <taxon>Pucciniomycetes</taxon>
        <taxon>Pucciniales</taxon>
        <taxon>Sphaerophragmiaceae</taxon>
        <taxon>Austropuccinia</taxon>
    </lineage>
</organism>
<sequence>MSFGHHNNMSPHPSGPSFPNNLNKIFNAQTEHIRQLQDQINSRDKALEGLLLQVNNLHVQNQGLTTLAKLKNQETKQHSSSKKGLKKPKQQTVNKISGGSKKLATNRRSTKHTKNPSSPIKKKNPHHLTTKEIPDGFEPTKNAFSIHMKSLCGLVYQYSIPMVPDNSQRKEFNTQFKFPEDIVQKIHNPSTIPLVPENEIITFRGVKPGKKKISRGIINLTNFFIKYILALLAKVEIHFWAPDLNASSDTRYNEACQISAIQTFCQLAAGGAFEYMNINLRFVEDLKLLEETYNHIGQAIQKIIKIERKIFKGSRKASYLTGQTEAGQKTLTADSFNFAFLPDASESLRGIQHPDERLGDRNFTQKYWDQPIEPYDISHEITNEEDLDTSGDSDNEIDDDSEVVSSEHKTDKDEVAQEEGELNQFVDQDTKMEHAPYLSNPFGPSEISFQNKWSGW</sequence>
<evidence type="ECO:0000313" key="2">
    <source>
        <dbReference type="EMBL" id="MBW0471489.1"/>
    </source>
</evidence>
<feature type="compositionally biased region" description="Basic residues" evidence="1">
    <location>
        <begin position="79"/>
        <end position="89"/>
    </location>
</feature>
<feature type="compositionally biased region" description="Acidic residues" evidence="1">
    <location>
        <begin position="383"/>
        <end position="402"/>
    </location>
</feature>
<feature type="compositionally biased region" description="Basic residues" evidence="1">
    <location>
        <begin position="104"/>
        <end position="128"/>
    </location>
</feature>
<dbReference type="OrthoDB" id="2507590at2759"/>
<reference evidence="2" key="1">
    <citation type="submission" date="2021-03" db="EMBL/GenBank/DDBJ databases">
        <title>Draft genome sequence of rust myrtle Austropuccinia psidii MF-1, a brazilian biotype.</title>
        <authorList>
            <person name="Quecine M.C."/>
            <person name="Pachon D.M.R."/>
            <person name="Bonatelli M.L."/>
            <person name="Correr F.H."/>
            <person name="Franceschini L.M."/>
            <person name="Leite T.F."/>
            <person name="Margarido G.R.A."/>
            <person name="Almeida C.A."/>
            <person name="Ferrarezi J.A."/>
            <person name="Labate C.A."/>
        </authorList>
    </citation>
    <scope>NUCLEOTIDE SEQUENCE</scope>
    <source>
        <strain evidence="2">MF-1</strain>
    </source>
</reference>
<dbReference type="AlphaFoldDB" id="A0A9Q3GLM2"/>